<keyword evidence="2" id="KW-1185">Reference proteome</keyword>
<protein>
    <submittedName>
        <fullName evidence="1">Uncharacterized protein</fullName>
    </submittedName>
</protein>
<accession>A0A0F4VLV5</accession>
<name>A0A0F4VLV5_9HYPH</name>
<dbReference type="Proteomes" id="UP000033731">
    <property type="component" value="Unassembled WGS sequence"/>
</dbReference>
<gene>
    <name evidence="1" type="ORF">DJ66_0389</name>
</gene>
<dbReference type="PATRIC" id="fig|556287.8.peg.342"/>
<reference evidence="1 2" key="1">
    <citation type="journal article" date="2015" name="Phytopathology">
        <title>Genomes of Candidatus Liberibacter solanacearum haplotype A from New Zealand and the USA suggest significant genome plasticity in the species.</title>
        <authorList>
            <person name="Thompson S.M."/>
            <person name="Johnson C.P."/>
            <person name="Lu A.Y."/>
            <person name="Frampton R.A."/>
            <person name="Sullivan K.L."/>
            <person name="Fiers M.W."/>
            <person name="Crowhurst R.N."/>
            <person name="Pitman A.R."/>
            <person name="Scott I."/>
            <person name="Gudmestad N.C."/>
            <person name="Smith G.R."/>
        </authorList>
    </citation>
    <scope>NUCLEOTIDE SEQUENCE [LARGE SCALE GENOMIC DNA]</scope>
    <source>
        <strain evidence="1 2">LsoNZ1</strain>
    </source>
</reference>
<organism evidence="1 2">
    <name type="scientific">Candidatus Liberibacter solanacearum</name>
    <dbReference type="NCBI Taxonomy" id="556287"/>
    <lineage>
        <taxon>Bacteria</taxon>
        <taxon>Pseudomonadati</taxon>
        <taxon>Pseudomonadota</taxon>
        <taxon>Alphaproteobacteria</taxon>
        <taxon>Hyphomicrobiales</taxon>
        <taxon>Rhizobiaceae</taxon>
        <taxon>Liberibacter</taxon>
    </lineage>
</organism>
<evidence type="ECO:0000313" key="2">
    <source>
        <dbReference type="Proteomes" id="UP000033731"/>
    </source>
</evidence>
<dbReference type="EMBL" id="JMTK01000002">
    <property type="protein sequence ID" value="KJZ81667.1"/>
    <property type="molecule type" value="Genomic_DNA"/>
</dbReference>
<proteinExistence type="predicted"/>
<sequence length="67" mass="7622">MSILALDLGSKMGFAVHLIVYNQIGRMADKYASLKDLMSDQHLDSSVKSFFKQLEDTDLRLSKEQSR</sequence>
<evidence type="ECO:0000313" key="1">
    <source>
        <dbReference type="EMBL" id="KJZ81667.1"/>
    </source>
</evidence>
<comment type="caution">
    <text evidence="1">The sequence shown here is derived from an EMBL/GenBank/DDBJ whole genome shotgun (WGS) entry which is preliminary data.</text>
</comment>
<dbReference type="AlphaFoldDB" id="A0A0F4VLV5"/>